<dbReference type="EMBL" id="LTAI01000024">
    <property type="protein sequence ID" value="ORE00407.1"/>
    <property type="molecule type" value="Genomic_DNA"/>
</dbReference>
<dbReference type="InterPro" id="IPR001005">
    <property type="entry name" value="SANT/Myb"/>
</dbReference>
<organism evidence="4 5">
    <name type="scientific">Hepatospora eriocheir</name>
    <dbReference type="NCBI Taxonomy" id="1081669"/>
    <lineage>
        <taxon>Eukaryota</taxon>
        <taxon>Fungi</taxon>
        <taxon>Fungi incertae sedis</taxon>
        <taxon>Microsporidia</taxon>
        <taxon>Hepatosporidae</taxon>
        <taxon>Hepatospora</taxon>
    </lineage>
</organism>
<dbReference type="AlphaFoldDB" id="A0A1X0QKW3"/>
<dbReference type="InterPro" id="IPR017930">
    <property type="entry name" value="Myb_dom"/>
</dbReference>
<evidence type="ECO:0000313" key="4">
    <source>
        <dbReference type="EMBL" id="ORE00407.1"/>
    </source>
</evidence>
<evidence type="ECO:0000259" key="3">
    <source>
        <dbReference type="PROSITE" id="PS51294"/>
    </source>
</evidence>
<dbReference type="PROSITE" id="PS50090">
    <property type="entry name" value="MYB_LIKE"/>
    <property type="match status" value="1"/>
</dbReference>
<comment type="caution">
    <text evidence="4">The sequence shown here is derived from an EMBL/GenBank/DDBJ whole genome shotgun (WGS) entry which is preliminary data.</text>
</comment>
<feature type="domain" description="HTH myb-type" evidence="3">
    <location>
        <begin position="209"/>
        <end position="252"/>
    </location>
</feature>
<sequence>MHNKDCKMNQSRYQDSEEYDPNLNLDAKNYYRADEMSIYESYQAFLGQAYGKEDASYYNEFDYYLNKVEEKKYKYGGDFTKKLSALADLCDDELLFAGVKYDDSKNLTHKILLFDEYQKMVPNHDLKNPFVDTIQHYDNTEYVSSIKEDVKESVCNEEEEDEGETMSDSDSTDTIWGKKSKKKLKKKSKATNKKRGRKSNSKSSQETVNSQLKRGVWSKEEDKRLTNLVSEFGAKNWGFIAEKMESKGWKAM</sequence>
<dbReference type="Gene3D" id="1.10.10.60">
    <property type="entry name" value="Homeodomain-like"/>
    <property type="match status" value="1"/>
</dbReference>
<feature type="region of interest" description="Disordered" evidence="1">
    <location>
        <begin position="149"/>
        <end position="219"/>
    </location>
</feature>
<feature type="domain" description="Myb-like" evidence="2">
    <location>
        <begin position="209"/>
        <end position="252"/>
    </location>
</feature>
<dbReference type="Pfam" id="PF00249">
    <property type="entry name" value="Myb_DNA-binding"/>
    <property type="match status" value="1"/>
</dbReference>
<dbReference type="CDD" id="cd00167">
    <property type="entry name" value="SANT"/>
    <property type="match status" value="1"/>
</dbReference>
<reference evidence="4 5" key="1">
    <citation type="journal article" date="2017" name="Environ. Microbiol.">
        <title>Decay of the glycolytic pathway and adaptation to intranuclear parasitism within Enterocytozoonidae microsporidia.</title>
        <authorList>
            <person name="Wiredu Boakye D."/>
            <person name="Jaroenlak P."/>
            <person name="Prachumwat A."/>
            <person name="Williams T.A."/>
            <person name="Bateman K.S."/>
            <person name="Itsathitphaisarn O."/>
            <person name="Sritunyalucksana K."/>
            <person name="Paszkiewicz K.H."/>
            <person name="Moore K.A."/>
            <person name="Stentiford G.D."/>
            <person name="Williams B.A."/>
        </authorList>
    </citation>
    <scope>NUCLEOTIDE SEQUENCE [LARGE SCALE GENOMIC DNA]</scope>
    <source>
        <strain evidence="5">canceri</strain>
    </source>
</reference>
<evidence type="ECO:0000259" key="2">
    <source>
        <dbReference type="PROSITE" id="PS50090"/>
    </source>
</evidence>
<protein>
    <submittedName>
        <fullName evidence="4">Uncharacterized protein</fullName>
    </submittedName>
</protein>
<dbReference type="PROSITE" id="PS51294">
    <property type="entry name" value="HTH_MYB"/>
    <property type="match status" value="1"/>
</dbReference>
<feature type="compositionally biased region" description="Acidic residues" evidence="1">
    <location>
        <begin position="155"/>
        <end position="171"/>
    </location>
</feature>
<dbReference type="InterPro" id="IPR009057">
    <property type="entry name" value="Homeodomain-like_sf"/>
</dbReference>
<proteinExistence type="predicted"/>
<feature type="compositionally biased region" description="Basic residues" evidence="1">
    <location>
        <begin position="178"/>
        <end position="200"/>
    </location>
</feature>
<dbReference type="VEuPathDB" id="MicrosporidiaDB:A0H76_1077"/>
<evidence type="ECO:0000256" key="1">
    <source>
        <dbReference type="SAM" id="MobiDB-lite"/>
    </source>
</evidence>
<gene>
    <name evidence="4" type="ORF">A0H76_1077</name>
</gene>
<name>A0A1X0QKW3_9MICR</name>
<evidence type="ECO:0000313" key="5">
    <source>
        <dbReference type="Proteomes" id="UP000192501"/>
    </source>
</evidence>
<accession>A0A1X0QKW3</accession>
<dbReference type="SUPFAM" id="SSF46689">
    <property type="entry name" value="Homeodomain-like"/>
    <property type="match status" value="1"/>
</dbReference>
<dbReference type="VEuPathDB" id="MicrosporidiaDB:HERIO_2460"/>
<dbReference type="Proteomes" id="UP000192501">
    <property type="component" value="Unassembled WGS sequence"/>
</dbReference>